<reference evidence="1" key="1">
    <citation type="submission" date="2019-12" db="EMBL/GenBank/DDBJ databases">
        <title>An insight into the sialome of adult female Ixodes ricinus ticks feeding for 6 days.</title>
        <authorList>
            <person name="Perner J."/>
            <person name="Ribeiro J.M.C."/>
        </authorList>
    </citation>
    <scope>NUCLEOTIDE SEQUENCE</scope>
    <source>
        <strain evidence="1">Semi-engorged</strain>
        <tissue evidence="1">Salivary glands</tissue>
    </source>
</reference>
<sequence length="111" mass="11758">MPGRALAGLGSICLPFTVCGVAFSTASIASLAVNVTKPKPLDFPVVGSVLMLTSTTTPNFEKYSRRSLLSVSQLMPPTKSFHCATSAVHQVPGKMSWAHLSSSFVLESEPF</sequence>
<evidence type="ECO:0000313" key="1">
    <source>
        <dbReference type="EMBL" id="MXU89961.1"/>
    </source>
</evidence>
<proteinExistence type="predicted"/>
<accession>A0A6B0UK88</accession>
<protein>
    <submittedName>
        <fullName evidence="1">Putative secreted protein</fullName>
    </submittedName>
</protein>
<name>A0A6B0UK88_IXORI</name>
<dbReference type="AlphaFoldDB" id="A0A6B0UK88"/>
<dbReference type="EMBL" id="GIFC01007878">
    <property type="protein sequence ID" value="MXU89961.1"/>
    <property type="molecule type" value="Transcribed_RNA"/>
</dbReference>
<organism evidence="1">
    <name type="scientific">Ixodes ricinus</name>
    <name type="common">Common tick</name>
    <name type="synonym">Acarus ricinus</name>
    <dbReference type="NCBI Taxonomy" id="34613"/>
    <lineage>
        <taxon>Eukaryota</taxon>
        <taxon>Metazoa</taxon>
        <taxon>Ecdysozoa</taxon>
        <taxon>Arthropoda</taxon>
        <taxon>Chelicerata</taxon>
        <taxon>Arachnida</taxon>
        <taxon>Acari</taxon>
        <taxon>Parasitiformes</taxon>
        <taxon>Ixodida</taxon>
        <taxon>Ixodoidea</taxon>
        <taxon>Ixodidae</taxon>
        <taxon>Ixodinae</taxon>
        <taxon>Ixodes</taxon>
    </lineage>
</organism>